<dbReference type="EMBL" id="CAJHUB010000754">
    <property type="protein sequence ID" value="CAD7682487.1"/>
    <property type="molecule type" value="Genomic_DNA"/>
</dbReference>
<reference evidence="10" key="1">
    <citation type="submission" date="2020-12" db="EMBL/GenBank/DDBJ databases">
        <authorList>
            <consortium name="Molecular Ecology Group"/>
        </authorList>
    </citation>
    <scope>NUCLEOTIDE SEQUENCE</scope>
    <source>
        <strain evidence="10">TBG_1078</strain>
    </source>
</reference>
<organism evidence="10 11">
    <name type="scientific">Nyctereutes procyonoides</name>
    <name type="common">Raccoon dog</name>
    <name type="synonym">Canis procyonoides</name>
    <dbReference type="NCBI Taxonomy" id="34880"/>
    <lineage>
        <taxon>Eukaryota</taxon>
        <taxon>Metazoa</taxon>
        <taxon>Chordata</taxon>
        <taxon>Craniata</taxon>
        <taxon>Vertebrata</taxon>
        <taxon>Euteleostomi</taxon>
        <taxon>Mammalia</taxon>
        <taxon>Eutheria</taxon>
        <taxon>Laurasiatheria</taxon>
        <taxon>Carnivora</taxon>
        <taxon>Caniformia</taxon>
        <taxon>Canidae</taxon>
        <taxon>Nyctereutes</taxon>
    </lineage>
</organism>
<dbReference type="GO" id="GO:0005634">
    <property type="term" value="C:nucleus"/>
    <property type="evidence" value="ECO:0007669"/>
    <property type="project" value="UniProtKB-SubCell"/>
</dbReference>
<evidence type="ECO:0000259" key="9">
    <source>
        <dbReference type="Pfam" id="PF00125"/>
    </source>
</evidence>
<dbReference type="PANTHER" id="PTHR23428">
    <property type="entry name" value="HISTONE H2B"/>
    <property type="match status" value="1"/>
</dbReference>
<evidence type="ECO:0000256" key="7">
    <source>
        <dbReference type="ARBA" id="ARBA00023269"/>
    </source>
</evidence>
<dbReference type="CDD" id="cd22910">
    <property type="entry name" value="HFD_H2B"/>
    <property type="match status" value="1"/>
</dbReference>
<evidence type="ECO:0000313" key="10">
    <source>
        <dbReference type="EMBL" id="CAD7682487.1"/>
    </source>
</evidence>
<dbReference type="GO" id="GO:0003677">
    <property type="term" value="F:DNA binding"/>
    <property type="evidence" value="ECO:0007669"/>
    <property type="project" value="UniProtKB-KW"/>
</dbReference>
<keyword evidence="4" id="KW-0158">Chromosome</keyword>
<feature type="compositionally biased region" description="Basic and acidic residues" evidence="8">
    <location>
        <begin position="14"/>
        <end position="27"/>
    </location>
</feature>
<dbReference type="InterPro" id="IPR000558">
    <property type="entry name" value="Histone_H2B"/>
</dbReference>
<keyword evidence="7" id="KW-0544">Nucleosome core</keyword>
<comment type="caution">
    <text evidence="10">The sequence shown here is derived from an EMBL/GenBank/DDBJ whole genome shotgun (WGS) entry which is preliminary data.</text>
</comment>
<feature type="region of interest" description="Disordered" evidence="8">
    <location>
        <begin position="1"/>
        <end position="36"/>
    </location>
</feature>
<evidence type="ECO:0000256" key="6">
    <source>
        <dbReference type="ARBA" id="ARBA00023242"/>
    </source>
</evidence>
<keyword evidence="6" id="KW-0539">Nucleus</keyword>
<evidence type="ECO:0000256" key="2">
    <source>
        <dbReference type="ARBA" id="ARBA00004286"/>
    </source>
</evidence>
<dbReference type="AlphaFoldDB" id="A0A811YYA1"/>
<dbReference type="GO" id="GO:0030527">
    <property type="term" value="F:structural constituent of chromatin"/>
    <property type="evidence" value="ECO:0007669"/>
    <property type="project" value="InterPro"/>
</dbReference>
<dbReference type="GO" id="GO:0046982">
    <property type="term" value="F:protein heterodimerization activity"/>
    <property type="evidence" value="ECO:0007669"/>
    <property type="project" value="InterPro"/>
</dbReference>
<dbReference type="GO" id="GO:0000786">
    <property type="term" value="C:nucleosome"/>
    <property type="evidence" value="ECO:0007669"/>
    <property type="project" value="UniProtKB-KW"/>
</dbReference>
<accession>A0A811YYA1</accession>
<protein>
    <submittedName>
        <fullName evidence="10">(raccoon dog) hypothetical protein</fullName>
    </submittedName>
</protein>
<dbReference type="SUPFAM" id="SSF47113">
    <property type="entry name" value="Histone-fold"/>
    <property type="match status" value="1"/>
</dbReference>
<dbReference type="FunFam" id="1.10.20.10:FF:000066">
    <property type="entry name" value="H2B histone family member W testis-specific"/>
    <property type="match status" value="1"/>
</dbReference>
<sequence length="136" mass="15373">MAEPGCETSSEECLGTKEPRETEPESPKRKKPRRQCHRRCRRSCSDSFAIYFPRVLKQVDEGLSLSQKAVSIMDSFVKDILERIADEASHLAGSTKCSTITSREIQTAVRLLLPREIGKYAVSEATKAIMRYTFSK</sequence>
<dbReference type="Pfam" id="PF00125">
    <property type="entry name" value="Histone"/>
    <property type="match status" value="1"/>
</dbReference>
<keyword evidence="5" id="KW-0238">DNA-binding</keyword>
<dbReference type="Gene3D" id="1.10.20.10">
    <property type="entry name" value="Histone, subunit A"/>
    <property type="match status" value="1"/>
</dbReference>
<evidence type="ECO:0000256" key="3">
    <source>
        <dbReference type="ARBA" id="ARBA00006846"/>
    </source>
</evidence>
<evidence type="ECO:0000313" key="11">
    <source>
        <dbReference type="Proteomes" id="UP000645828"/>
    </source>
</evidence>
<feature type="domain" description="Core Histone H2A/H2B/H3" evidence="9">
    <location>
        <begin position="34"/>
        <end position="111"/>
    </location>
</feature>
<dbReference type="PRINTS" id="PR00621">
    <property type="entry name" value="HISTONEH2B"/>
</dbReference>
<keyword evidence="11" id="KW-1185">Reference proteome</keyword>
<dbReference type="InterPro" id="IPR009072">
    <property type="entry name" value="Histone-fold"/>
</dbReference>
<dbReference type="SMART" id="SM00427">
    <property type="entry name" value="H2B"/>
    <property type="match status" value="1"/>
</dbReference>
<comment type="subcellular location">
    <subcellularLocation>
        <location evidence="2">Chromosome</location>
    </subcellularLocation>
    <subcellularLocation>
        <location evidence="1">Nucleus</location>
    </subcellularLocation>
</comment>
<name>A0A811YYA1_NYCPR</name>
<evidence type="ECO:0000256" key="4">
    <source>
        <dbReference type="ARBA" id="ARBA00022454"/>
    </source>
</evidence>
<dbReference type="Proteomes" id="UP000645828">
    <property type="component" value="Unassembled WGS sequence"/>
</dbReference>
<comment type="similarity">
    <text evidence="3">Belongs to the histone H2B family.</text>
</comment>
<dbReference type="InterPro" id="IPR007125">
    <property type="entry name" value="H2A/H2B/H3"/>
</dbReference>
<proteinExistence type="inferred from homology"/>
<gene>
    <name evidence="10" type="ORF">NYPRO_LOCUS15279</name>
</gene>
<evidence type="ECO:0000256" key="5">
    <source>
        <dbReference type="ARBA" id="ARBA00023125"/>
    </source>
</evidence>
<evidence type="ECO:0000256" key="1">
    <source>
        <dbReference type="ARBA" id="ARBA00004123"/>
    </source>
</evidence>
<evidence type="ECO:0000256" key="8">
    <source>
        <dbReference type="SAM" id="MobiDB-lite"/>
    </source>
</evidence>